<accession>A0A841IMX4</accession>
<evidence type="ECO:0000256" key="1">
    <source>
        <dbReference type="SAM" id="MobiDB-lite"/>
    </source>
</evidence>
<dbReference type="AlphaFoldDB" id="A0A841IMX4"/>
<organism evidence="3 4">
    <name type="scientific">Nocardiopsis algeriensis</name>
    <dbReference type="NCBI Taxonomy" id="1478215"/>
    <lineage>
        <taxon>Bacteria</taxon>
        <taxon>Bacillati</taxon>
        <taxon>Actinomycetota</taxon>
        <taxon>Actinomycetes</taxon>
        <taxon>Streptosporangiales</taxon>
        <taxon>Nocardiopsidaceae</taxon>
        <taxon>Nocardiopsis</taxon>
    </lineage>
</organism>
<evidence type="ECO:0008006" key="5">
    <source>
        <dbReference type="Google" id="ProtNLM"/>
    </source>
</evidence>
<feature type="compositionally biased region" description="Basic and acidic residues" evidence="1">
    <location>
        <begin position="246"/>
        <end position="267"/>
    </location>
</feature>
<feature type="chain" id="PRO_5032603011" description="Lipoprotein" evidence="2">
    <location>
        <begin position="24"/>
        <end position="275"/>
    </location>
</feature>
<dbReference type="EMBL" id="JACHJO010000005">
    <property type="protein sequence ID" value="MBB6120169.1"/>
    <property type="molecule type" value="Genomic_DNA"/>
</dbReference>
<keyword evidence="4" id="KW-1185">Reference proteome</keyword>
<keyword evidence="2" id="KW-0732">Signal</keyword>
<protein>
    <recommendedName>
        <fullName evidence="5">Lipoprotein</fullName>
    </recommendedName>
</protein>
<gene>
    <name evidence="3" type="ORF">FHS13_002120</name>
</gene>
<evidence type="ECO:0000313" key="3">
    <source>
        <dbReference type="EMBL" id="MBB6120169.1"/>
    </source>
</evidence>
<comment type="caution">
    <text evidence="3">The sequence shown here is derived from an EMBL/GenBank/DDBJ whole genome shotgun (WGS) entry which is preliminary data.</text>
</comment>
<evidence type="ECO:0000313" key="4">
    <source>
        <dbReference type="Proteomes" id="UP000536604"/>
    </source>
</evidence>
<proteinExistence type="predicted"/>
<evidence type="ECO:0000256" key="2">
    <source>
        <dbReference type="SAM" id="SignalP"/>
    </source>
</evidence>
<name>A0A841IMX4_9ACTN</name>
<reference evidence="3 4" key="1">
    <citation type="submission" date="2020-08" db="EMBL/GenBank/DDBJ databases">
        <title>Genomic Encyclopedia of Type Strains, Phase III (KMG-III): the genomes of soil and plant-associated and newly described type strains.</title>
        <authorList>
            <person name="Whitman W."/>
        </authorList>
    </citation>
    <scope>NUCLEOTIDE SEQUENCE [LARGE SCALE GENOMIC DNA]</scope>
    <source>
        <strain evidence="3 4">CECT 8712</strain>
    </source>
</reference>
<feature type="signal peptide" evidence="2">
    <location>
        <begin position="1"/>
        <end position="23"/>
    </location>
</feature>
<sequence>MSPRTLAASGAASLLVLSLTACAPFEEAVERLAYGAITGTFSYEELDRDAPFAGSPAEDYGEGFPVPEAEPVGSFDAEQVAEAYDTTRALLEAVYLNEEAVFDENNSELTGLLSGRPLEWYLDNLGNEDPELSSRHVPFNLSPGTAEPVGDVVKVDGWMRAEAVTGEQPWEYLMVATEYTIVHPIARPGKPVSMRLVTSHFGGVEFYELSDGSLEAWPTWWRTVGPAHCLEDQYTFTPAFPDDFPEGEHPRGRPRDAYDLEASRDVDECGAVEGT</sequence>
<dbReference type="RefSeq" id="WP_184290911.1">
    <property type="nucleotide sequence ID" value="NZ_JACHJO010000005.1"/>
</dbReference>
<dbReference type="Proteomes" id="UP000536604">
    <property type="component" value="Unassembled WGS sequence"/>
</dbReference>
<dbReference type="PROSITE" id="PS51257">
    <property type="entry name" value="PROKAR_LIPOPROTEIN"/>
    <property type="match status" value="1"/>
</dbReference>
<feature type="region of interest" description="Disordered" evidence="1">
    <location>
        <begin position="241"/>
        <end position="275"/>
    </location>
</feature>